<comment type="subcellular location">
    <subcellularLocation>
        <location evidence="4">Cytoplasm</location>
    </subcellularLocation>
</comment>
<keyword evidence="1 4" id="KW-0963">Cytoplasm</keyword>
<dbReference type="EC" id="4.1.3.40" evidence="4"/>
<comment type="similarity">
    <text evidence="4">Belongs to the UbiC family.</text>
</comment>
<comment type="function">
    <text evidence="4">Removes the pyruvyl group from chorismate, with concomitant aromatization of the ring, to provide 4-hydroxybenzoate (4HB) for the ubiquinone pathway.</text>
</comment>
<dbReference type="SUPFAM" id="SSF64288">
    <property type="entry name" value="Chorismate lyase-like"/>
    <property type="match status" value="1"/>
</dbReference>
<dbReference type="PANTHER" id="PTHR38683">
    <property type="entry name" value="CHORISMATE PYRUVATE-LYASE"/>
    <property type="match status" value="1"/>
</dbReference>
<dbReference type="Proteomes" id="UP001202134">
    <property type="component" value="Unassembled WGS sequence"/>
</dbReference>
<feature type="binding site" evidence="4">
    <location>
        <position position="174"/>
    </location>
    <ligand>
        <name>substrate</name>
    </ligand>
</feature>
<dbReference type="Gene3D" id="3.40.1410.10">
    <property type="entry name" value="Chorismate lyase-like"/>
    <property type="match status" value="1"/>
</dbReference>
<reference evidence="5 6" key="1">
    <citation type="submission" date="2022-01" db="EMBL/GenBank/DDBJ databases">
        <title>Whole genome-based taxonomy of the Shewanellaceae.</title>
        <authorList>
            <person name="Martin-Rodriguez A.J."/>
        </authorList>
    </citation>
    <scope>NUCLEOTIDE SEQUENCE [LARGE SCALE GENOMIC DNA]</scope>
    <source>
        <strain evidence="5 6">DSM 24955</strain>
    </source>
</reference>
<evidence type="ECO:0000313" key="6">
    <source>
        <dbReference type="Proteomes" id="UP001202134"/>
    </source>
</evidence>
<keyword evidence="6" id="KW-1185">Reference proteome</keyword>
<dbReference type="HAMAP" id="MF_01632">
    <property type="entry name" value="UbiC"/>
    <property type="match status" value="1"/>
</dbReference>
<protein>
    <recommendedName>
        <fullName evidence="4">Probable chorismate pyruvate-lyase</fullName>
        <shortName evidence="4">CL</shortName>
        <shortName evidence="4">CPL</shortName>
        <ecNumber evidence="4">4.1.3.40</ecNumber>
    </recommendedName>
</protein>
<sequence length="188" mass="21193">MKVTSLSFPYGESIQWFSPENFNSMPKTALKEWLLATGSLTQKLRSCCQHFEVKVLGEHLTTPLAGECPHQHRVWVREVLLCLDGEPWVFARTLIPEVLTTFHQHNFKALGTRPLGELLFSSNDIVPGKIEVAEFESCSKLAQLATSLSQEVNAPLWGRRRYFNLANQDIIVSEIFLPAAVAKINQSI</sequence>
<feature type="binding site" evidence="4">
    <location>
        <position position="77"/>
    </location>
    <ligand>
        <name>substrate</name>
    </ligand>
</feature>
<comment type="caution">
    <text evidence="4">Lacks conserved residue(s) required for the propagation of feature annotation.</text>
</comment>
<feature type="binding site" evidence="4">
    <location>
        <position position="115"/>
    </location>
    <ligand>
        <name>substrate</name>
    </ligand>
</feature>
<proteinExistence type="inferred from homology"/>
<keyword evidence="2 4" id="KW-0831">Ubiquinone biosynthesis</keyword>
<dbReference type="Pfam" id="PF04345">
    <property type="entry name" value="Chor_lyase"/>
    <property type="match status" value="1"/>
</dbReference>
<keyword evidence="4" id="KW-0670">Pyruvate</keyword>
<name>A0ABT0KTP4_9GAMM</name>
<comment type="catalytic activity">
    <reaction evidence="4">
        <text>chorismate = 4-hydroxybenzoate + pyruvate</text>
        <dbReference type="Rhea" id="RHEA:16505"/>
        <dbReference type="ChEBI" id="CHEBI:15361"/>
        <dbReference type="ChEBI" id="CHEBI:17879"/>
        <dbReference type="ChEBI" id="CHEBI:29748"/>
        <dbReference type="EC" id="4.1.3.40"/>
    </reaction>
</comment>
<organism evidence="5 6">
    <name type="scientific">Shewanella electrodiphila</name>
    <dbReference type="NCBI Taxonomy" id="934143"/>
    <lineage>
        <taxon>Bacteria</taxon>
        <taxon>Pseudomonadati</taxon>
        <taxon>Pseudomonadota</taxon>
        <taxon>Gammaproteobacteria</taxon>
        <taxon>Alteromonadales</taxon>
        <taxon>Shewanellaceae</taxon>
        <taxon>Shewanella</taxon>
    </lineage>
</organism>
<evidence type="ECO:0000313" key="5">
    <source>
        <dbReference type="EMBL" id="MCL1047222.1"/>
    </source>
</evidence>
<comment type="pathway">
    <text evidence="4">Cofactor biosynthesis; ubiquinone biosynthesis.</text>
</comment>
<dbReference type="RefSeq" id="WP_248956677.1">
    <property type="nucleotide sequence ID" value="NZ_JAKIKU010000012.1"/>
</dbReference>
<dbReference type="GO" id="GO:0008813">
    <property type="term" value="F:chorismate lyase activity"/>
    <property type="evidence" value="ECO:0007669"/>
    <property type="project" value="UniProtKB-EC"/>
</dbReference>
<dbReference type="PANTHER" id="PTHR38683:SF1">
    <property type="entry name" value="CHORISMATE PYRUVATE-LYASE"/>
    <property type="match status" value="1"/>
</dbReference>
<evidence type="ECO:0000256" key="3">
    <source>
        <dbReference type="ARBA" id="ARBA00023239"/>
    </source>
</evidence>
<dbReference type="InterPro" id="IPR007440">
    <property type="entry name" value="Chorismate--pyruvate_lyase"/>
</dbReference>
<gene>
    <name evidence="4" type="primary">ubiC</name>
    <name evidence="5" type="ORF">L2737_18135</name>
</gene>
<accession>A0ABT0KTP4</accession>
<comment type="caution">
    <text evidence="5">The sequence shown here is derived from an EMBL/GenBank/DDBJ whole genome shotgun (WGS) entry which is preliminary data.</text>
</comment>
<keyword evidence="3 4" id="KW-0456">Lyase</keyword>
<evidence type="ECO:0000256" key="4">
    <source>
        <dbReference type="HAMAP-Rule" id="MF_01632"/>
    </source>
</evidence>
<evidence type="ECO:0000256" key="1">
    <source>
        <dbReference type="ARBA" id="ARBA00022490"/>
    </source>
</evidence>
<dbReference type="EMBL" id="JAKIKU010000012">
    <property type="protein sequence ID" value="MCL1047222.1"/>
    <property type="molecule type" value="Genomic_DNA"/>
</dbReference>
<dbReference type="InterPro" id="IPR028978">
    <property type="entry name" value="Chorismate_lyase_/UTRA_dom_sf"/>
</dbReference>
<evidence type="ECO:0000256" key="2">
    <source>
        <dbReference type="ARBA" id="ARBA00022688"/>
    </source>
</evidence>